<organism evidence="6 7">
    <name type="scientific">Martelella alba</name>
    <dbReference type="NCBI Taxonomy" id="2590451"/>
    <lineage>
        <taxon>Bacteria</taxon>
        <taxon>Pseudomonadati</taxon>
        <taxon>Pseudomonadota</taxon>
        <taxon>Alphaproteobacteria</taxon>
        <taxon>Hyphomicrobiales</taxon>
        <taxon>Aurantimonadaceae</taxon>
        <taxon>Martelella</taxon>
    </lineage>
</organism>
<evidence type="ECO:0000313" key="7">
    <source>
        <dbReference type="Proteomes" id="UP000318801"/>
    </source>
</evidence>
<dbReference type="GO" id="GO:0004556">
    <property type="term" value="F:alpha-amylase activity"/>
    <property type="evidence" value="ECO:0007669"/>
    <property type="project" value="TreeGrafter"/>
</dbReference>
<feature type="domain" description="Glycosyl hydrolase family 13 catalytic" evidence="5">
    <location>
        <begin position="115"/>
        <end position="516"/>
    </location>
</feature>
<keyword evidence="7" id="KW-1185">Reference proteome</keyword>
<evidence type="ECO:0000259" key="5">
    <source>
        <dbReference type="SMART" id="SM00642"/>
    </source>
</evidence>
<proteinExistence type="inferred from homology"/>
<dbReference type="Gene3D" id="2.60.40.1180">
    <property type="entry name" value="Golgi alpha-mannosidase II"/>
    <property type="match status" value="1"/>
</dbReference>
<dbReference type="Gene3D" id="3.20.20.80">
    <property type="entry name" value="Glycosidases"/>
    <property type="match status" value="1"/>
</dbReference>
<dbReference type="SMART" id="SM00642">
    <property type="entry name" value="Aamy"/>
    <property type="match status" value="1"/>
</dbReference>
<dbReference type="InterPro" id="IPR017853">
    <property type="entry name" value="GH"/>
</dbReference>
<dbReference type="CDD" id="cd11333">
    <property type="entry name" value="AmyAc_SI_OligoGlu_DGase"/>
    <property type="match status" value="1"/>
</dbReference>
<dbReference type="InterPro" id="IPR006047">
    <property type="entry name" value="GH13_cat_dom"/>
</dbReference>
<keyword evidence="3" id="KW-0326">Glycosidase</keyword>
<dbReference type="PANTHER" id="PTHR10357">
    <property type="entry name" value="ALPHA-AMYLASE FAMILY MEMBER"/>
    <property type="match status" value="1"/>
</dbReference>
<evidence type="ECO:0000256" key="4">
    <source>
        <dbReference type="SAM" id="MobiDB-lite"/>
    </source>
</evidence>
<evidence type="ECO:0000256" key="3">
    <source>
        <dbReference type="ARBA" id="ARBA00023295"/>
    </source>
</evidence>
<feature type="region of interest" description="Disordered" evidence="4">
    <location>
        <begin position="77"/>
        <end position="96"/>
    </location>
</feature>
<dbReference type="InterPro" id="IPR045857">
    <property type="entry name" value="O16G_dom_2"/>
</dbReference>
<name>A0A506U9N1_9HYPH</name>
<dbReference type="OrthoDB" id="9805159at2"/>
<gene>
    <name evidence="6" type="ORF">FJU08_12105</name>
</gene>
<dbReference type="GO" id="GO:0009313">
    <property type="term" value="P:oligosaccharide catabolic process"/>
    <property type="evidence" value="ECO:0007669"/>
    <property type="project" value="TreeGrafter"/>
</dbReference>
<feature type="compositionally biased region" description="Basic residues" evidence="4">
    <location>
        <begin position="77"/>
        <end position="90"/>
    </location>
</feature>
<evidence type="ECO:0000256" key="2">
    <source>
        <dbReference type="ARBA" id="ARBA00022801"/>
    </source>
</evidence>
<dbReference type="FunFam" id="3.90.400.10:FF:000002">
    <property type="entry name" value="Sucrose isomerase"/>
    <property type="match status" value="1"/>
</dbReference>
<protein>
    <submittedName>
        <fullName evidence="6">Alpha-glucosidase</fullName>
    </submittedName>
</protein>
<comment type="caution">
    <text evidence="6">The sequence shown here is derived from an EMBL/GenBank/DDBJ whole genome shotgun (WGS) entry which is preliminary data.</text>
</comment>
<dbReference type="InterPro" id="IPR013780">
    <property type="entry name" value="Glyco_hydro_b"/>
</dbReference>
<dbReference type="Proteomes" id="UP000318801">
    <property type="component" value="Unassembled WGS sequence"/>
</dbReference>
<evidence type="ECO:0000313" key="6">
    <source>
        <dbReference type="EMBL" id="TPW30066.1"/>
    </source>
</evidence>
<comment type="similarity">
    <text evidence="1">Belongs to the glycosyl hydrolase 13 family.</text>
</comment>
<accession>A0A506U9N1</accession>
<dbReference type="AlphaFoldDB" id="A0A506U9N1"/>
<reference evidence="6 7" key="1">
    <citation type="submission" date="2019-06" db="EMBL/GenBank/DDBJ databases">
        <authorList>
            <person name="Li M."/>
        </authorList>
    </citation>
    <scope>NUCLEOTIDE SEQUENCE [LARGE SCALE GENOMIC DNA]</scope>
    <source>
        <strain evidence="6 7">BGMRC2036</strain>
    </source>
</reference>
<dbReference type="PANTHER" id="PTHR10357:SF184">
    <property type="entry name" value="OLIGO-1,6-GLUCOSIDASE 1"/>
    <property type="match status" value="1"/>
</dbReference>
<dbReference type="Gene3D" id="3.90.400.10">
    <property type="entry name" value="Oligo-1,6-glucosidase, Domain 2"/>
    <property type="match status" value="1"/>
</dbReference>
<dbReference type="SUPFAM" id="SSF51011">
    <property type="entry name" value="Glycosyl hydrolase domain"/>
    <property type="match status" value="1"/>
</dbReference>
<evidence type="ECO:0000256" key="1">
    <source>
        <dbReference type="ARBA" id="ARBA00008061"/>
    </source>
</evidence>
<dbReference type="FunFam" id="3.20.20.80:FF:000064">
    <property type="entry name" value="Oligo-1,6-glucosidase"/>
    <property type="match status" value="2"/>
</dbReference>
<sequence>MSQMPSGRQQPMAHHACVIRLAPMPWHWQDKWRGLVAVGKAMPPPYASGKHSVDPPLPFKNEIYLSFSCDCVARARERKRHKRTNRRQIQSHRETEMIEAEGQTRRWWKEAVAYQIYPRSFADSNGDGIGDIPGIIEKLDHIAGLGIDVIWLSPHFDSPNADNGYDIRDYRKVMTEFGTMADFDRLLAAIKARGMRLIIDLVVNHSSDEHEWFVESRSSRDNPKRDYYIWRDGSKGVPNNFISYFGGSAWEKDAATGDYYLHYFAKKQPDLNWDNDAVRAEVYDLMRFWLDKGVSGFRMDVIPFISKNFDFPDMTPDEMKDFAHVYAAGPRLHEYLKEMNREVLSHYDVMTVGEAAGVHDVETPLFVDEARGELNMIFNFAVVTLDRDGWRWKERKLTDMKATFARLDRAVGATGWNTVFLGNHDQPRAVNHFGDPSPEYRVLSAKAIATMMLTMRGTPFIYQGEEIGMVNYPFTDLDQFDDIEVKGFRQDFIDTGKATPEELLENLNKVCRDHARTPMQWDDSAHAGFTTGDKTWLPVNPCYPDVNAAAARADDNSIYHHYRRLITLRHKTPALIYGHYADLAPADERLYVFERRLGDTRLVTAINFTTEPAEITIDGLAGAEVVSANTENRTIGGNRLTLGPWEALVLRCL</sequence>
<dbReference type="SUPFAM" id="SSF51445">
    <property type="entry name" value="(Trans)glycosidases"/>
    <property type="match status" value="1"/>
</dbReference>
<keyword evidence="2" id="KW-0378">Hydrolase</keyword>
<dbReference type="Pfam" id="PF00128">
    <property type="entry name" value="Alpha-amylase"/>
    <property type="match status" value="1"/>
</dbReference>
<dbReference type="EMBL" id="VHLG01000007">
    <property type="protein sequence ID" value="TPW30066.1"/>
    <property type="molecule type" value="Genomic_DNA"/>
</dbReference>
<dbReference type="NCBIfam" id="NF008183">
    <property type="entry name" value="PRK10933.1"/>
    <property type="match status" value="1"/>
</dbReference>